<feature type="compositionally biased region" description="Polar residues" evidence="3">
    <location>
        <begin position="1458"/>
        <end position="1470"/>
    </location>
</feature>
<evidence type="ECO:0000256" key="2">
    <source>
        <dbReference type="PROSITE-ProRule" id="PRU00235"/>
    </source>
</evidence>
<feature type="domain" description="BTB" evidence="4">
    <location>
        <begin position="717"/>
        <end position="812"/>
    </location>
</feature>
<feature type="compositionally biased region" description="Polar residues" evidence="3">
    <location>
        <begin position="1495"/>
        <end position="1506"/>
    </location>
</feature>
<feature type="region of interest" description="Disordered" evidence="3">
    <location>
        <begin position="1419"/>
        <end position="1506"/>
    </location>
</feature>
<dbReference type="InterPro" id="IPR000210">
    <property type="entry name" value="BTB/POZ_dom"/>
</dbReference>
<evidence type="ECO:0000256" key="1">
    <source>
        <dbReference type="ARBA" id="ARBA00022737"/>
    </source>
</evidence>
<dbReference type="PROSITE" id="PS50097">
    <property type="entry name" value="BTB"/>
    <property type="match status" value="2"/>
</dbReference>
<dbReference type="InterPro" id="IPR011333">
    <property type="entry name" value="SKP1/BTB/POZ_sf"/>
</dbReference>
<dbReference type="EMBL" id="JAEVFJ010000035">
    <property type="protein sequence ID" value="KAH8091681.1"/>
    <property type="molecule type" value="Genomic_DNA"/>
</dbReference>
<feature type="region of interest" description="Disordered" evidence="3">
    <location>
        <begin position="1109"/>
        <end position="1143"/>
    </location>
</feature>
<feature type="compositionally biased region" description="Basic and acidic residues" evidence="3">
    <location>
        <begin position="1433"/>
        <end position="1443"/>
    </location>
</feature>
<dbReference type="InterPro" id="IPR036770">
    <property type="entry name" value="Ankyrin_rpt-contain_sf"/>
</dbReference>
<keyword evidence="6" id="KW-1185">Reference proteome</keyword>
<dbReference type="PROSITE" id="PS50012">
    <property type="entry name" value="RCC1_3"/>
    <property type="match status" value="3"/>
</dbReference>
<name>A0A8K0XLR2_9AGAR</name>
<dbReference type="SUPFAM" id="SSF50985">
    <property type="entry name" value="RCC1/BLIP-II"/>
    <property type="match status" value="1"/>
</dbReference>
<protein>
    <recommendedName>
        <fullName evidence="4">BTB domain-containing protein</fullName>
    </recommendedName>
</protein>
<dbReference type="SMART" id="SM00225">
    <property type="entry name" value="BTB"/>
    <property type="match status" value="2"/>
</dbReference>
<keyword evidence="1" id="KW-0677">Repeat</keyword>
<feature type="compositionally biased region" description="Gly residues" evidence="3">
    <location>
        <begin position="1471"/>
        <end position="1480"/>
    </location>
</feature>
<reference evidence="5" key="1">
    <citation type="journal article" date="2021" name="New Phytol.">
        <title>Evolutionary innovations through gain and loss of genes in the ectomycorrhizal Boletales.</title>
        <authorList>
            <person name="Wu G."/>
            <person name="Miyauchi S."/>
            <person name="Morin E."/>
            <person name="Kuo A."/>
            <person name="Drula E."/>
            <person name="Varga T."/>
            <person name="Kohler A."/>
            <person name="Feng B."/>
            <person name="Cao Y."/>
            <person name="Lipzen A."/>
            <person name="Daum C."/>
            <person name="Hundley H."/>
            <person name="Pangilinan J."/>
            <person name="Johnson J."/>
            <person name="Barry K."/>
            <person name="LaButti K."/>
            <person name="Ng V."/>
            <person name="Ahrendt S."/>
            <person name="Min B."/>
            <person name="Choi I.G."/>
            <person name="Park H."/>
            <person name="Plett J.M."/>
            <person name="Magnuson J."/>
            <person name="Spatafora J.W."/>
            <person name="Nagy L.G."/>
            <person name="Henrissat B."/>
            <person name="Grigoriev I.V."/>
            <person name="Yang Z.L."/>
            <person name="Xu J."/>
            <person name="Martin F.M."/>
        </authorList>
    </citation>
    <scope>NUCLEOTIDE SEQUENCE</scope>
    <source>
        <strain evidence="5">KKN 215</strain>
    </source>
</reference>
<dbReference type="SMART" id="SM00248">
    <property type="entry name" value="ANK"/>
    <property type="match status" value="2"/>
</dbReference>
<organism evidence="5 6">
    <name type="scientific">Cristinia sonorae</name>
    <dbReference type="NCBI Taxonomy" id="1940300"/>
    <lineage>
        <taxon>Eukaryota</taxon>
        <taxon>Fungi</taxon>
        <taxon>Dikarya</taxon>
        <taxon>Basidiomycota</taxon>
        <taxon>Agaricomycotina</taxon>
        <taxon>Agaricomycetes</taxon>
        <taxon>Agaricomycetidae</taxon>
        <taxon>Agaricales</taxon>
        <taxon>Pleurotineae</taxon>
        <taxon>Stephanosporaceae</taxon>
        <taxon>Cristinia</taxon>
    </lineage>
</organism>
<dbReference type="Pfam" id="PF00651">
    <property type="entry name" value="BTB"/>
    <property type="match status" value="1"/>
</dbReference>
<evidence type="ECO:0000256" key="3">
    <source>
        <dbReference type="SAM" id="MobiDB-lite"/>
    </source>
</evidence>
<dbReference type="PRINTS" id="PR00633">
    <property type="entry name" value="RCCNDNSATION"/>
</dbReference>
<feature type="region of interest" description="Disordered" evidence="3">
    <location>
        <begin position="637"/>
        <end position="656"/>
    </location>
</feature>
<dbReference type="CDD" id="cd18186">
    <property type="entry name" value="BTB_POZ_ZBTB_KLHL-like"/>
    <property type="match status" value="2"/>
</dbReference>
<dbReference type="SUPFAM" id="SSF48403">
    <property type="entry name" value="Ankyrin repeat"/>
    <property type="match status" value="1"/>
</dbReference>
<accession>A0A8K0XLR2</accession>
<dbReference type="PANTHER" id="PTHR22872:SF2">
    <property type="entry name" value="INHIBITOR OF BRUTON TYROSINE KINASE"/>
    <property type="match status" value="1"/>
</dbReference>
<feature type="region of interest" description="Disordered" evidence="3">
    <location>
        <begin position="1376"/>
        <end position="1403"/>
    </location>
</feature>
<comment type="caution">
    <text evidence="5">The sequence shown here is derived from an EMBL/GenBank/DDBJ whole genome shotgun (WGS) entry which is preliminary data.</text>
</comment>
<dbReference type="InterPro" id="IPR051625">
    <property type="entry name" value="Signaling_Regulatory_Domain"/>
</dbReference>
<evidence type="ECO:0000313" key="5">
    <source>
        <dbReference type="EMBL" id="KAH8091681.1"/>
    </source>
</evidence>
<sequence length="1506" mass="165125">MTGGSQLHAYFYLRNQHAFHKLLDSSHGQPSSGGRSLNKPSPLSSKSRAEPVDVNARDSLGRTVLHLAASSSDTSAPEYVRMLLAHPAINPNLQDYESHWTALHRALYCGNIASALLLLQRTDVDCNLKDLEGYRAFDLYNSTVHGTKPEASPRTDLFTWGANRNAALGLGDGDDRVYPDQVVIERVPKVAEEDPLDMRFEPVRVKQAVISKLHTAVVTNEPRANVRLCGFGSGGRLGHANHTQYTLLPLPMPHSNSVNLPTGTALSSAISIVALALGQDHTLALTSTGEVYSWGLNRFSQLGYVIDPPSTVAGVRHLQEEASLIQSTPRKVAAPSLKSKFITGIAACRTASVCWSRDEVWTWGTNGGQLGYDKSAQPAQVHPRKVTKVVLPVLQICITETVMACLLESHDVICIFNDATFKINFPTQTFPSSMPTYRPPQAVRNASIKKVTASSGGDGFAALTENGELFLCTLGARDGGQQQSGRDGQVKVQRVWALRKQFSAVKDVEVGVDGSIIICTESGHVFIRSRSANLSTPSSAANLSLLSSTNPSSKAFKFQRVPYMQRAVRVYANSLGAFGALRVDVDPAASGSGHGLEVSGPTIQESLKETRSWLAFGDDFRRRLFLGAAASQDLVSTEQDPDHVLRETEEEEEDEPIMRDISELKKLCEVLERHKLFHSGPSMITTDSIKLFRSHNTSGKWFDPASLPAPSMSAFGADLVIHVKAFRFPAHRLLLSVRSTVLRSVLEGSGPVETMTKEGKIQIKVVPSSVSPRRQISSPPQAPWHTQSHLSISGVHPFTVLILLTYLYTDELLTYWDPRTTAHVLRRLRMIGMDVSPAQVRTELQRLASLLSLHETLIRALEGSIKREIEPRLAKDLVKISQDIQDTHSTVAKSLAPDVVLVLSDIQVSCHSIVLRSRSPFFRAFFDDEDWTRERWTEDGTLVVDLKHLGWRVGRFVVWYLYGGDVDMFEKLEFVRTVDELVEFMFDVMAAANELLLERLVLICSSVILRRVTVSNACSVLAEATHFHAEPLIRQIQRYIAINLETLLESGMLDDLSPDLIKQLSVFIRSEQEIKSPVSRSGQLTKKALENCKDWLELQDIPVPILRTSRTETRGQIKLSPPGPSRKKGTATLASPPSSPAVRPQIEARLPQVSAATSTTEGEVFMMDDSVPSLALDQAQGPLGPPMSATKTAGWKIASTPRVDMKAIMAEAETGKRQPVRPLTSIQPAPRPDPSKPVNATNWRIPPRPEAPVPQRTPSGGSPWRNPPPSHASSSTLQQTPPTTPTMRPVRSKEDVLPGARTTQREPPTPPRAQGMGPVFTPKKTCSPSKPTPSPGFRRVSSGVSGSAWTLPPVQPIVQSSPFEDTPMSFAAIQELQREQDKTPVKDKRSLKEIQEEEQARQVEEDFLKWWAAEEERMRVEQAGVSSSAGPPADRRAKGDKAKGKGKTQQPRKKADQQDGSTSAVTQSGGNQRGEAGGGPQRRRGRGGPPRVERTGSNPSASVKET</sequence>
<dbReference type="PANTHER" id="PTHR22872">
    <property type="entry name" value="BTK-BINDING PROTEIN-RELATED"/>
    <property type="match status" value="1"/>
</dbReference>
<proteinExistence type="predicted"/>
<dbReference type="Gene3D" id="2.130.10.30">
    <property type="entry name" value="Regulator of chromosome condensation 1/beta-lactamase-inhibitor protein II"/>
    <property type="match status" value="1"/>
</dbReference>
<dbReference type="OrthoDB" id="1893551at2759"/>
<feature type="domain" description="BTB" evidence="4">
    <location>
        <begin position="897"/>
        <end position="970"/>
    </location>
</feature>
<feature type="region of interest" description="Disordered" evidence="3">
    <location>
        <begin position="23"/>
        <end position="55"/>
    </location>
</feature>
<gene>
    <name evidence="5" type="ORF">BXZ70DRAFT_952850</name>
</gene>
<dbReference type="Gene3D" id="1.25.40.20">
    <property type="entry name" value="Ankyrin repeat-containing domain"/>
    <property type="match status" value="1"/>
</dbReference>
<feature type="repeat" description="RCC1" evidence="2">
    <location>
        <begin position="224"/>
        <end position="288"/>
    </location>
</feature>
<feature type="compositionally biased region" description="Low complexity" evidence="3">
    <location>
        <begin position="1338"/>
        <end position="1347"/>
    </location>
</feature>
<dbReference type="CDD" id="cd18500">
    <property type="entry name" value="BACK_IBtk"/>
    <property type="match status" value="1"/>
</dbReference>
<dbReference type="Gene3D" id="3.30.710.10">
    <property type="entry name" value="Potassium Channel Kv1.1, Chain A"/>
    <property type="match status" value="2"/>
</dbReference>
<dbReference type="SUPFAM" id="SSF54695">
    <property type="entry name" value="POZ domain"/>
    <property type="match status" value="2"/>
</dbReference>
<dbReference type="Pfam" id="PF13540">
    <property type="entry name" value="RCC1_2"/>
    <property type="match status" value="1"/>
</dbReference>
<evidence type="ECO:0000313" key="6">
    <source>
        <dbReference type="Proteomes" id="UP000813824"/>
    </source>
</evidence>
<dbReference type="Pfam" id="PF12796">
    <property type="entry name" value="Ank_2"/>
    <property type="match status" value="1"/>
</dbReference>
<dbReference type="Proteomes" id="UP000813824">
    <property type="component" value="Unassembled WGS sequence"/>
</dbReference>
<feature type="compositionally biased region" description="Low complexity" evidence="3">
    <location>
        <begin position="35"/>
        <end position="46"/>
    </location>
</feature>
<feature type="repeat" description="RCC1" evidence="2">
    <location>
        <begin position="289"/>
        <end position="358"/>
    </location>
</feature>
<dbReference type="InterPro" id="IPR009091">
    <property type="entry name" value="RCC1/BLIP-II"/>
</dbReference>
<evidence type="ECO:0000259" key="4">
    <source>
        <dbReference type="PROSITE" id="PS50097"/>
    </source>
</evidence>
<dbReference type="InterPro" id="IPR002110">
    <property type="entry name" value="Ankyrin_rpt"/>
</dbReference>
<dbReference type="InterPro" id="IPR000408">
    <property type="entry name" value="Reg_chr_condens"/>
</dbReference>
<feature type="repeat" description="RCC1" evidence="2">
    <location>
        <begin position="155"/>
        <end position="221"/>
    </location>
</feature>
<feature type="region of interest" description="Disordered" evidence="3">
    <location>
        <begin position="1211"/>
        <end position="1363"/>
    </location>
</feature>